<dbReference type="SUPFAM" id="SSF141868">
    <property type="entry name" value="EAL domain-like"/>
    <property type="match status" value="1"/>
</dbReference>
<dbReference type="InterPro" id="IPR029787">
    <property type="entry name" value="Nucleotide_cyclase"/>
</dbReference>
<evidence type="ECO:0000259" key="2">
    <source>
        <dbReference type="PROSITE" id="PS50112"/>
    </source>
</evidence>
<feature type="domain" description="PAC" evidence="3">
    <location>
        <begin position="362"/>
        <end position="414"/>
    </location>
</feature>
<dbReference type="NCBIfam" id="TIGR00254">
    <property type="entry name" value="GGDEF"/>
    <property type="match status" value="1"/>
</dbReference>
<dbReference type="InterPro" id="IPR035919">
    <property type="entry name" value="EAL_sf"/>
</dbReference>
<dbReference type="EMBL" id="CP002293">
    <property type="protein sequence ID" value="ADP76281.1"/>
    <property type="molecule type" value="Genomic_DNA"/>
</dbReference>
<dbReference type="Pfam" id="PF13426">
    <property type="entry name" value="PAS_9"/>
    <property type="match status" value="1"/>
</dbReference>
<dbReference type="SUPFAM" id="SSF55073">
    <property type="entry name" value="Nucleotide cyclase"/>
    <property type="match status" value="1"/>
</dbReference>
<keyword evidence="1" id="KW-1133">Transmembrane helix</keyword>
<proteinExistence type="predicted"/>
<dbReference type="KEGG" id="gmc:GY4MC1_3647"/>
<keyword evidence="1" id="KW-0812">Transmembrane</keyword>
<dbReference type="Pfam" id="PF00563">
    <property type="entry name" value="EAL"/>
    <property type="match status" value="1"/>
</dbReference>
<dbReference type="CDD" id="cd01949">
    <property type="entry name" value="GGDEF"/>
    <property type="match status" value="1"/>
</dbReference>
<dbReference type="InterPro" id="IPR035965">
    <property type="entry name" value="PAS-like_dom_sf"/>
</dbReference>
<name>A0A7U3YIA4_GEOS0</name>
<feature type="transmembrane region" description="Helical" evidence="1">
    <location>
        <begin position="15"/>
        <end position="33"/>
    </location>
</feature>
<evidence type="ECO:0000259" key="5">
    <source>
        <dbReference type="PROSITE" id="PS50887"/>
    </source>
</evidence>
<evidence type="ECO:0000259" key="4">
    <source>
        <dbReference type="PROSITE" id="PS50883"/>
    </source>
</evidence>
<dbReference type="Gene3D" id="3.20.20.450">
    <property type="entry name" value="EAL domain"/>
    <property type="match status" value="1"/>
</dbReference>
<dbReference type="NCBIfam" id="TIGR00229">
    <property type="entry name" value="sensory_box"/>
    <property type="match status" value="1"/>
</dbReference>
<feature type="domain" description="GGDEF" evidence="5">
    <location>
        <begin position="446"/>
        <end position="576"/>
    </location>
</feature>
<dbReference type="InterPro" id="IPR000014">
    <property type="entry name" value="PAS"/>
</dbReference>
<gene>
    <name evidence="6" type="ORF">GY4MC1_3647</name>
</gene>
<sequence>MTSNPSISDEQEKKALMIAGIAVLFFLATIVFREGLYFVAEANQYLSLHTILEFLSVTVSLSIAIQGWMIFPQHLSRYRLWYSVVFLIVGIIDLLHTLSYKGMPGLIVVESSPQKATWFWVAARLTQACMLFFIIFFPDRQVQSRQKKTMFIFSVLYVLVISYIIIRYEQKLPILVVDGKGTTNLKNFLEYIIILFYASTAYMLLCSYKKQPKKAHLDLILAFVFLILSEFLFTLYKNVYDLQNFLGHLYKGISYIYFMKGIYIATIKEPYDAQKKAEEELKKREKYLKTITSSLGEGVIVLDKDKKITFINQEAERLLGYQKNELLGKALFQKIHCGSEHQCDSLRECPLCQTAELKKAYRVEEDFFVRKDGTLLPIAYVSTPMIDDNGEVIGSVIVFRDITERKKYDEKIKYQAYHDALTDLPNRRYLIEKLKNELKKAEEHNSRIAILYLDLDNFKNINDSFGHVMGDLLLKNVAQRLTMIHPDCFIARLGGDEFAVLLSGNDFNIEEIACKTIQSLNQPIKLENKEVFITTSVGISVYPKDGDDEMTLIRHADMAMYDAKKKGKNQFSFYTAELEQQKIRKSKIEQLLRTAIERKEVSLCYQPIIDTVSKQIIGLEALARWNHPEIGDIPANEFIAVAEENGQIVSLGKHILKTALQHLKQLHEIGFDYLYVSVNLSLRQLRHHEFTALISQLLQKNKLQASHLEIEITEHIALSDEKCVIHNIQELKDIGVRIAIDDFGVGCSSIGYLRTFSVDTLKIDKSFIFDVATNPNTAQLTSALITFAHNLNLQVVAEGVESAEQLCFLEQHHCNKIQGYLFSPPVSFEQLVSLLHSSPSRC</sequence>
<keyword evidence="1" id="KW-0472">Membrane</keyword>
<dbReference type="InterPro" id="IPR001633">
    <property type="entry name" value="EAL_dom"/>
</dbReference>
<evidence type="ECO:0000259" key="3">
    <source>
        <dbReference type="PROSITE" id="PS50113"/>
    </source>
</evidence>
<dbReference type="SUPFAM" id="SSF55785">
    <property type="entry name" value="PYP-like sensor domain (PAS domain)"/>
    <property type="match status" value="1"/>
</dbReference>
<reference evidence="6" key="1">
    <citation type="submission" date="2010-10" db="EMBL/GenBank/DDBJ databases">
        <title>Complete sequence of chromosome of Geobacillus sp. Y4.1MC1.</title>
        <authorList>
            <consortium name="US DOE Joint Genome Institute"/>
            <person name="Lucas S."/>
            <person name="Copeland A."/>
            <person name="Lapidus A."/>
            <person name="Cheng J.-F."/>
            <person name="Bruce D."/>
            <person name="Goodwin L."/>
            <person name="Pitluck S."/>
            <person name="Chertkov O."/>
            <person name="Zhang X."/>
            <person name="Detter J.C."/>
            <person name="Han C."/>
            <person name="Tapia R."/>
            <person name="Land M."/>
            <person name="Hauser L."/>
            <person name="Jeffries C."/>
            <person name="Kyrpides N."/>
            <person name="Ivanova N."/>
            <person name="Ovchinnikova G."/>
            <person name="Brumm P."/>
            <person name="Mead D."/>
            <person name="Woyke T."/>
        </authorList>
    </citation>
    <scope>NUCLEOTIDE SEQUENCE [LARGE SCALE GENOMIC DNA]</scope>
    <source>
        <strain evidence="6">Y4.1MC1</strain>
    </source>
</reference>
<dbReference type="Pfam" id="PF17159">
    <property type="entry name" value="MASE3"/>
    <property type="match status" value="1"/>
</dbReference>
<dbReference type="SMART" id="SM00091">
    <property type="entry name" value="PAS"/>
    <property type="match status" value="1"/>
</dbReference>
<dbReference type="AlphaFoldDB" id="A0A7U3YIA4"/>
<feature type="transmembrane region" description="Helical" evidence="1">
    <location>
        <begin position="188"/>
        <end position="205"/>
    </location>
</feature>
<dbReference type="InterPro" id="IPR000700">
    <property type="entry name" value="PAS-assoc_C"/>
</dbReference>
<dbReference type="InterPro" id="IPR052155">
    <property type="entry name" value="Biofilm_reg_signaling"/>
</dbReference>
<dbReference type="SMART" id="SM00267">
    <property type="entry name" value="GGDEF"/>
    <property type="match status" value="1"/>
</dbReference>
<dbReference type="CDD" id="cd00130">
    <property type="entry name" value="PAS"/>
    <property type="match status" value="1"/>
</dbReference>
<dbReference type="InterPro" id="IPR043128">
    <property type="entry name" value="Rev_trsase/Diguanyl_cyclase"/>
</dbReference>
<protein>
    <submittedName>
        <fullName evidence="6">Diguanylate cyclase/phosphodiesterase with PAS/PAC sensor(S)</fullName>
    </submittedName>
</protein>
<evidence type="ECO:0000256" key="1">
    <source>
        <dbReference type="SAM" id="Phobius"/>
    </source>
</evidence>
<feature type="domain" description="PAS" evidence="2">
    <location>
        <begin position="284"/>
        <end position="336"/>
    </location>
</feature>
<dbReference type="Gene3D" id="3.30.450.20">
    <property type="entry name" value="PAS domain"/>
    <property type="match status" value="1"/>
</dbReference>
<dbReference type="InterPro" id="IPR001610">
    <property type="entry name" value="PAC"/>
</dbReference>
<feature type="domain" description="EAL" evidence="4">
    <location>
        <begin position="585"/>
        <end position="839"/>
    </location>
</feature>
<dbReference type="CDD" id="cd01948">
    <property type="entry name" value="EAL"/>
    <property type="match status" value="1"/>
</dbReference>
<feature type="transmembrane region" description="Helical" evidence="1">
    <location>
        <begin position="118"/>
        <end position="137"/>
    </location>
</feature>
<dbReference type="SMART" id="SM00086">
    <property type="entry name" value="PAC"/>
    <property type="match status" value="1"/>
</dbReference>
<feature type="transmembrane region" description="Helical" evidence="1">
    <location>
        <begin position="217"/>
        <end position="236"/>
    </location>
</feature>
<feature type="transmembrane region" description="Helical" evidence="1">
    <location>
        <begin position="149"/>
        <end position="168"/>
    </location>
</feature>
<dbReference type="PANTHER" id="PTHR44757:SF2">
    <property type="entry name" value="BIOFILM ARCHITECTURE MAINTENANCE PROTEIN MBAA"/>
    <property type="match status" value="1"/>
</dbReference>
<accession>A0A7U3YIA4</accession>
<evidence type="ECO:0000313" key="6">
    <source>
        <dbReference type="EMBL" id="ADP76281.1"/>
    </source>
</evidence>
<dbReference type="FunFam" id="3.30.70.270:FF:000001">
    <property type="entry name" value="Diguanylate cyclase domain protein"/>
    <property type="match status" value="1"/>
</dbReference>
<feature type="transmembrane region" description="Helical" evidence="1">
    <location>
        <begin position="80"/>
        <end position="98"/>
    </location>
</feature>
<dbReference type="PROSITE" id="PS50883">
    <property type="entry name" value="EAL"/>
    <property type="match status" value="1"/>
</dbReference>
<dbReference type="PANTHER" id="PTHR44757">
    <property type="entry name" value="DIGUANYLATE CYCLASE DGCP"/>
    <property type="match status" value="1"/>
</dbReference>
<dbReference type="PROSITE" id="PS50113">
    <property type="entry name" value="PAC"/>
    <property type="match status" value="1"/>
</dbReference>
<dbReference type="Pfam" id="PF00990">
    <property type="entry name" value="GGDEF"/>
    <property type="match status" value="1"/>
</dbReference>
<dbReference type="InterPro" id="IPR033425">
    <property type="entry name" value="MASE3"/>
</dbReference>
<dbReference type="PROSITE" id="PS50112">
    <property type="entry name" value="PAS"/>
    <property type="match status" value="1"/>
</dbReference>
<dbReference type="SMART" id="SM00052">
    <property type="entry name" value="EAL"/>
    <property type="match status" value="1"/>
</dbReference>
<dbReference type="PROSITE" id="PS50887">
    <property type="entry name" value="GGDEF"/>
    <property type="match status" value="1"/>
</dbReference>
<dbReference type="InterPro" id="IPR000160">
    <property type="entry name" value="GGDEF_dom"/>
</dbReference>
<organism evidence="6">
    <name type="scientific">Geobacillus sp. (strain Y4.1MC1)</name>
    <dbReference type="NCBI Taxonomy" id="581103"/>
    <lineage>
        <taxon>Bacteria</taxon>
        <taxon>Bacillati</taxon>
        <taxon>Bacillota</taxon>
        <taxon>Bacilli</taxon>
        <taxon>Bacillales</taxon>
        <taxon>Anoxybacillaceae</taxon>
        <taxon>Geobacillus</taxon>
    </lineage>
</organism>
<dbReference type="Gene3D" id="3.30.70.270">
    <property type="match status" value="1"/>
</dbReference>